<dbReference type="OrthoDB" id="5987692at2759"/>
<evidence type="ECO:0000313" key="1">
    <source>
        <dbReference type="EMBL" id="PIO65908.1"/>
    </source>
</evidence>
<evidence type="ECO:0000313" key="2">
    <source>
        <dbReference type="Proteomes" id="UP000230423"/>
    </source>
</evidence>
<name>A0A2G9U6V0_TELCI</name>
<dbReference type="EMBL" id="KZ348632">
    <property type="protein sequence ID" value="PIO65908.1"/>
    <property type="molecule type" value="Genomic_DNA"/>
</dbReference>
<protein>
    <submittedName>
        <fullName evidence="1">Uncharacterized protein</fullName>
    </submittedName>
</protein>
<accession>A0A2G9U6V0</accession>
<organism evidence="1 2">
    <name type="scientific">Teladorsagia circumcincta</name>
    <name type="common">Brown stomach worm</name>
    <name type="synonym">Ostertagia circumcincta</name>
    <dbReference type="NCBI Taxonomy" id="45464"/>
    <lineage>
        <taxon>Eukaryota</taxon>
        <taxon>Metazoa</taxon>
        <taxon>Ecdysozoa</taxon>
        <taxon>Nematoda</taxon>
        <taxon>Chromadorea</taxon>
        <taxon>Rhabditida</taxon>
        <taxon>Rhabditina</taxon>
        <taxon>Rhabditomorpha</taxon>
        <taxon>Strongyloidea</taxon>
        <taxon>Trichostrongylidae</taxon>
        <taxon>Teladorsagia</taxon>
    </lineage>
</organism>
<reference evidence="1 2" key="1">
    <citation type="submission" date="2015-09" db="EMBL/GenBank/DDBJ databases">
        <title>Draft genome of the parasitic nematode Teladorsagia circumcincta isolate WARC Sus (inbred).</title>
        <authorList>
            <person name="Mitreva M."/>
        </authorList>
    </citation>
    <scope>NUCLEOTIDE SEQUENCE [LARGE SCALE GENOMIC DNA]</scope>
    <source>
        <strain evidence="1 2">S</strain>
    </source>
</reference>
<gene>
    <name evidence="1" type="ORF">TELCIR_12397</name>
</gene>
<dbReference type="Proteomes" id="UP000230423">
    <property type="component" value="Unassembled WGS sequence"/>
</dbReference>
<dbReference type="AlphaFoldDB" id="A0A2G9U6V0"/>
<sequence>MLVKLHRETIKENLKKRGAAILAAQAGRSIRNAGRSSASYKTRTICPLTSEKIDGLPFQAIDYVVNVAENMEEARIGAVSIDCPSETLLRMGTYTSFQIRRKLSPPRQPTRRKGTAQAFYLAKKLLAVSD</sequence>
<keyword evidence="2" id="KW-1185">Reference proteome</keyword>
<proteinExistence type="predicted"/>